<organism evidence="2 3">
    <name type="scientific">Mucuna pruriens</name>
    <name type="common">Velvet bean</name>
    <name type="synonym">Dolichos pruriens</name>
    <dbReference type="NCBI Taxonomy" id="157652"/>
    <lineage>
        <taxon>Eukaryota</taxon>
        <taxon>Viridiplantae</taxon>
        <taxon>Streptophyta</taxon>
        <taxon>Embryophyta</taxon>
        <taxon>Tracheophyta</taxon>
        <taxon>Spermatophyta</taxon>
        <taxon>Magnoliopsida</taxon>
        <taxon>eudicotyledons</taxon>
        <taxon>Gunneridae</taxon>
        <taxon>Pentapetalae</taxon>
        <taxon>rosids</taxon>
        <taxon>fabids</taxon>
        <taxon>Fabales</taxon>
        <taxon>Fabaceae</taxon>
        <taxon>Papilionoideae</taxon>
        <taxon>50 kb inversion clade</taxon>
        <taxon>NPAAA clade</taxon>
        <taxon>indigoferoid/millettioid clade</taxon>
        <taxon>Phaseoleae</taxon>
        <taxon>Mucuna</taxon>
    </lineage>
</organism>
<evidence type="ECO:0000256" key="1">
    <source>
        <dbReference type="SAM" id="MobiDB-lite"/>
    </source>
</evidence>
<accession>A0A371IFB3</accession>
<gene>
    <name evidence="2" type="ORF">CR513_01295</name>
</gene>
<reference evidence="2" key="1">
    <citation type="submission" date="2018-05" db="EMBL/GenBank/DDBJ databases">
        <title>Draft genome of Mucuna pruriens seed.</title>
        <authorList>
            <person name="Nnadi N.E."/>
            <person name="Vos R."/>
            <person name="Hasami M.H."/>
            <person name="Devisetty U.K."/>
            <person name="Aguiy J.C."/>
        </authorList>
    </citation>
    <scope>NUCLEOTIDE SEQUENCE [LARGE SCALE GENOMIC DNA]</scope>
    <source>
        <strain evidence="2">JCA_2017</strain>
    </source>
</reference>
<dbReference type="EMBL" id="QJKJ01000208">
    <property type="protein sequence ID" value="RDY13739.1"/>
    <property type="molecule type" value="Genomic_DNA"/>
</dbReference>
<comment type="caution">
    <text evidence="2">The sequence shown here is derived from an EMBL/GenBank/DDBJ whole genome shotgun (WGS) entry which is preliminary data.</text>
</comment>
<name>A0A371IFB3_MUCPR</name>
<dbReference type="AlphaFoldDB" id="A0A371IFB3"/>
<evidence type="ECO:0000313" key="2">
    <source>
        <dbReference type="EMBL" id="RDY13739.1"/>
    </source>
</evidence>
<protein>
    <submittedName>
        <fullName evidence="2">Uncharacterized protein</fullName>
    </submittedName>
</protein>
<feature type="region of interest" description="Disordered" evidence="1">
    <location>
        <begin position="65"/>
        <end position="95"/>
    </location>
</feature>
<proteinExistence type="predicted"/>
<feature type="non-terminal residue" evidence="2">
    <location>
        <position position="1"/>
    </location>
</feature>
<sequence length="95" mass="10784">MTRQENRGNSNFKNWMNSASKLMRMPRSTSKRWDGPFVITDIFPHGAVQLKDEHTNRTFKVNGHQVKPFHEGPTSPRNNVEIISLVEPAPPDGTA</sequence>
<keyword evidence="3" id="KW-1185">Reference proteome</keyword>
<evidence type="ECO:0000313" key="3">
    <source>
        <dbReference type="Proteomes" id="UP000257109"/>
    </source>
</evidence>
<dbReference type="Proteomes" id="UP000257109">
    <property type="component" value="Unassembled WGS sequence"/>
</dbReference>